<protein>
    <submittedName>
        <fullName evidence="1">Uncharacterized protein</fullName>
    </submittedName>
</protein>
<sequence>MLTATTGRKPNFLHHFFCNLIHGWVGKKALGRRRRKRAMPVAREAFYIMPHYRHFALADGVTPLRIRLAGWRQLSAGLAVRIMFIM</sequence>
<dbReference type="AlphaFoldDB" id="A0A1M6BI86"/>
<reference evidence="1 2" key="1">
    <citation type="submission" date="2016-11" db="EMBL/GenBank/DDBJ databases">
        <authorList>
            <person name="Jaros S."/>
            <person name="Januszkiewicz K."/>
            <person name="Wedrychowicz H."/>
        </authorList>
    </citation>
    <scope>NUCLEOTIDE SEQUENCE [LARGE SCALE GENOMIC DNA]</scope>
    <source>
        <strain evidence="1 2">DSM 25479</strain>
    </source>
</reference>
<dbReference type="EMBL" id="FQYI01000002">
    <property type="protein sequence ID" value="SHI48298.1"/>
    <property type="molecule type" value="Genomic_DNA"/>
</dbReference>
<accession>A0A1M6BI86</accession>
<organism evidence="1 2">
    <name type="scientific">Cruoricaptor ignavus</name>
    <dbReference type="NCBI Taxonomy" id="1118202"/>
    <lineage>
        <taxon>Bacteria</taxon>
        <taxon>Pseudomonadati</taxon>
        <taxon>Bacteroidota</taxon>
        <taxon>Flavobacteriia</taxon>
        <taxon>Flavobacteriales</taxon>
        <taxon>Weeksellaceae</taxon>
        <taxon>Cruoricaptor</taxon>
    </lineage>
</organism>
<name>A0A1M6BI86_9FLAO</name>
<dbReference type="Proteomes" id="UP000184335">
    <property type="component" value="Unassembled WGS sequence"/>
</dbReference>
<evidence type="ECO:0000313" key="2">
    <source>
        <dbReference type="Proteomes" id="UP000184335"/>
    </source>
</evidence>
<keyword evidence="2" id="KW-1185">Reference proteome</keyword>
<proteinExistence type="predicted"/>
<evidence type="ECO:0000313" key="1">
    <source>
        <dbReference type="EMBL" id="SHI48298.1"/>
    </source>
</evidence>
<gene>
    <name evidence="1" type="ORF">SAMN05443429_10210</name>
</gene>